<evidence type="ECO:0000313" key="1">
    <source>
        <dbReference type="EMBL" id="MPC80616.1"/>
    </source>
</evidence>
<proteinExistence type="predicted"/>
<sequence length="46" mass="5326">MAPLYHVDFKGKFTALPESVLLVDLNGSNYRFGRLLLEWKMGKELQ</sequence>
<gene>
    <name evidence="1" type="ORF">E2C01_075199</name>
</gene>
<accession>A0A5B7IF81</accession>
<protein>
    <submittedName>
        <fullName evidence="1">Uncharacterized protein</fullName>
    </submittedName>
</protein>
<dbReference type="EMBL" id="VSRR010054524">
    <property type="protein sequence ID" value="MPC80616.1"/>
    <property type="molecule type" value="Genomic_DNA"/>
</dbReference>
<organism evidence="1 2">
    <name type="scientific">Portunus trituberculatus</name>
    <name type="common">Swimming crab</name>
    <name type="synonym">Neptunus trituberculatus</name>
    <dbReference type="NCBI Taxonomy" id="210409"/>
    <lineage>
        <taxon>Eukaryota</taxon>
        <taxon>Metazoa</taxon>
        <taxon>Ecdysozoa</taxon>
        <taxon>Arthropoda</taxon>
        <taxon>Crustacea</taxon>
        <taxon>Multicrustacea</taxon>
        <taxon>Malacostraca</taxon>
        <taxon>Eumalacostraca</taxon>
        <taxon>Eucarida</taxon>
        <taxon>Decapoda</taxon>
        <taxon>Pleocyemata</taxon>
        <taxon>Brachyura</taxon>
        <taxon>Eubrachyura</taxon>
        <taxon>Portunoidea</taxon>
        <taxon>Portunidae</taxon>
        <taxon>Portuninae</taxon>
        <taxon>Portunus</taxon>
    </lineage>
</organism>
<dbReference type="AlphaFoldDB" id="A0A5B7IF81"/>
<reference evidence="1 2" key="1">
    <citation type="submission" date="2019-05" db="EMBL/GenBank/DDBJ databases">
        <title>Another draft genome of Portunus trituberculatus and its Hox gene families provides insights of decapod evolution.</title>
        <authorList>
            <person name="Jeong J.-H."/>
            <person name="Song I."/>
            <person name="Kim S."/>
            <person name="Choi T."/>
            <person name="Kim D."/>
            <person name="Ryu S."/>
            <person name="Kim W."/>
        </authorList>
    </citation>
    <scope>NUCLEOTIDE SEQUENCE [LARGE SCALE GENOMIC DNA]</scope>
    <source>
        <tissue evidence="1">Muscle</tissue>
    </source>
</reference>
<dbReference type="Proteomes" id="UP000324222">
    <property type="component" value="Unassembled WGS sequence"/>
</dbReference>
<evidence type="ECO:0000313" key="2">
    <source>
        <dbReference type="Proteomes" id="UP000324222"/>
    </source>
</evidence>
<comment type="caution">
    <text evidence="1">The sequence shown here is derived from an EMBL/GenBank/DDBJ whole genome shotgun (WGS) entry which is preliminary data.</text>
</comment>
<name>A0A5B7IF81_PORTR</name>
<keyword evidence="2" id="KW-1185">Reference proteome</keyword>